<comment type="subcellular location">
    <subcellularLocation>
        <location evidence="1">Cell outer membrane</location>
        <topology evidence="1">Multi-pass membrane protein</topology>
    </subcellularLocation>
</comment>
<keyword evidence="11" id="KW-1185">Reference proteome</keyword>
<organism evidence="10 11">
    <name type="scientific">Wenyingzhuangia heitensis</name>
    <dbReference type="NCBI Taxonomy" id="1487859"/>
    <lineage>
        <taxon>Bacteria</taxon>
        <taxon>Pseudomonadati</taxon>
        <taxon>Bacteroidota</taxon>
        <taxon>Flavobacteriia</taxon>
        <taxon>Flavobacteriales</taxon>
        <taxon>Flavobacteriaceae</taxon>
        <taxon>Wenyingzhuangia</taxon>
    </lineage>
</organism>
<accession>A0ABX0U9W0</accession>
<dbReference type="PANTHER" id="PTHR38762:SF1">
    <property type="entry name" value="CRYPTIC OUTER MEMBRANE PORIN BGLH-RELATED"/>
    <property type="match status" value="1"/>
</dbReference>
<gene>
    <name evidence="10" type="ORF">FHR24_002065</name>
</gene>
<evidence type="ECO:0000256" key="5">
    <source>
        <dbReference type="ARBA" id="ARBA00022692"/>
    </source>
</evidence>
<evidence type="ECO:0000256" key="3">
    <source>
        <dbReference type="ARBA" id="ARBA00022448"/>
    </source>
</evidence>
<evidence type="ECO:0000256" key="6">
    <source>
        <dbReference type="ARBA" id="ARBA00023065"/>
    </source>
</evidence>
<evidence type="ECO:0000313" key="11">
    <source>
        <dbReference type="Proteomes" id="UP000745859"/>
    </source>
</evidence>
<dbReference type="EMBL" id="JAASQL010000002">
    <property type="protein sequence ID" value="NIJ45597.1"/>
    <property type="molecule type" value="Genomic_DNA"/>
</dbReference>
<dbReference type="Gene3D" id="2.40.170.10">
    <property type="entry name" value="Porin, LamB type"/>
    <property type="match status" value="1"/>
</dbReference>
<keyword evidence="9" id="KW-0998">Cell outer membrane</keyword>
<keyword evidence="3" id="KW-0813">Transport</keyword>
<evidence type="ECO:0000256" key="1">
    <source>
        <dbReference type="ARBA" id="ARBA00004571"/>
    </source>
</evidence>
<evidence type="ECO:0000256" key="2">
    <source>
        <dbReference type="ARBA" id="ARBA00007055"/>
    </source>
</evidence>
<name>A0ABX0U9W0_9FLAO</name>
<evidence type="ECO:0000256" key="7">
    <source>
        <dbReference type="ARBA" id="ARBA00023114"/>
    </source>
</evidence>
<keyword evidence="6" id="KW-0406">Ion transport</keyword>
<dbReference type="PANTHER" id="PTHR38762">
    <property type="entry name" value="CRYPTIC OUTER MEMBRANE PORIN BGLH-RELATED"/>
    <property type="match status" value="1"/>
</dbReference>
<sequence>MNCVLNLLKVSRYFNSEVVSNNVSKQNLILLLTCSLFLGMLQPVTSQTIFENENSMFGTSGYIRTGTGRSVGGGTQAHFQMPGAQNKYSLGNQADTYGELEFDYIYYLNTAKDKSIDAVWMTSYYEAFGSETQMDFDKTAQLYIRGKNLLGKGETLWIGKRYYDRKAIHLLDRQWMNPAQTGWGFGVEDLLTNKTNEDIKIGVWSFKDEDVVSYINNNTSQLNAFTLDTRWVNVPVNNTLKLNLAVNYSYRLKNETLEYNAKQGFGAFAWLDYEKDHITNTTAVLFRQGATVPKHHWTGMSEKENPNNNNTVLNNINSSYSLEINNNFLYDDFENFAINGILLAVIRDFGTNPYIYNGINDVTYLSGKGNMLYWLTAGARGMYYLSDYFKLSLEVSHEYIKNEQVGVAGNLNRISFTPEISLSKGFYSRPVIRPLIAYAFWSDDLKGNIGNVPNNAPFGNNTDGFTYGLQFEIWW</sequence>
<dbReference type="Pfam" id="PF02264">
    <property type="entry name" value="LamB"/>
    <property type="match status" value="1"/>
</dbReference>
<comment type="caution">
    <text evidence="10">The sequence shown here is derived from an EMBL/GenBank/DDBJ whole genome shotgun (WGS) entry which is preliminary data.</text>
</comment>
<keyword evidence="7" id="KW-0626">Porin</keyword>
<dbReference type="Proteomes" id="UP000745859">
    <property type="component" value="Unassembled WGS sequence"/>
</dbReference>
<dbReference type="InterPro" id="IPR036998">
    <property type="entry name" value="Porin_LamB_sf"/>
</dbReference>
<evidence type="ECO:0000256" key="4">
    <source>
        <dbReference type="ARBA" id="ARBA00022452"/>
    </source>
</evidence>
<comment type="similarity">
    <text evidence="2">Belongs to the porin LamB (TC 1.B.3) family.</text>
</comment>
<evidence type="ECO:0000313" key="10">
    <source>
        <dbReference type="EMBL" id="NIJ45597.1"/>
    </source>
</evidence>
<dbReference type="InterPro" id="IPR050286">
    <property type="entry name" value="G_neg_Bact_CarbUptk_Porin"/>
</dbReference>
<proteinExistence type="inferred from homology"/>
<protein>
    <submittedName>
        <fullName evidence="10">Maltoporin</fullName>
    </submittedName>
</protein>
<dbReference type="RefSeq" id="WP_167187944.1">
    <property type="nucleotide sequence ID" value="NZ_JAASQL010000002.1"/>
</dbReference>
<dbReference type="InterPro" id="IPR003192">
    <property type="entry name" value="Porin_LamB"/>
</dbReference>
<evidence type="ECO:0000256" key="8">
    <source>
        <dbReference type="ARBA" id="ARBA00023136"/>
    </source>
</evidence>
<dbReference type="SUPFAM" id="SSF56935">
    <property type="entry name" value="Porins"/>
    <property type="match status" value="1"/>
</dbReference>
<evidence type="ECO:0000256" key="9">
    <source>
        <dbReference type="ARBA" id="ARBA00023237"/>
    </source>
</evidence>
<keyword evidence="5" id="KW-0812">Transmembrane</keyword>
<reference evidence="10 11" key="1">
    <citation type="submission" date="2020-03" db="EMBL/GenBank/DDBJ databases">
        <title>Genomic Encyclopedia of Type Strains, Phase IV (KMG-IV): sequencing the most valuable type-strain genomes for metagenomic binning, comparative biology and taxonomic classification.</title>
        <authorList>
            <person name="Goeker M."/>
        </authorList>
    </citation>
    <scope>NUCLEOTIDE SEQUENCE [LARGE SCALE GENOMIC DNA]</scope>
    <source>
        <strain evidence="10 11">DSM 101599</strain>
    </source>
</reference>
<keyword evidence="4" id="KW-1134">Transmembrane beta strand</keyword>
<keyword evidence="8" id="KW-0472">Membrane</keyword>